<keyword evidence="1" id="KW-0812">Transmembrane</keyword>
<reference evidence="2 3" key="1">
    <citation type="journal article" date="2018" name="BMC Genomics">
        <title>Genes significantly associated with lineage II food isolates of Listeria monocytogenes.</title>
        <authorList>
            <person name="Pirone-Davies C."/>
            <person name="Chen Y."/>
            <person name="Pightling A."/>
            <person name="Ryan G."/>
            <person name="Wang Y."/>
            <person name="Yao K."/>
            <person name="Hoffmann M."/>
            <person name="Allard M.W."/>
        </authorList>
    </citation>
    <scope>NUCLEOTIDE SEQUENCE [LARGE SCALE GENOMIC DNA]</scope>
    <source>
        <strain evidence="2 3">PNUSAL000550</strain>
    </source>
</reference>
<gene>
    <name evidence="2" type="ORF">DYZ80_02201</name>
</gene>
<feature type="transmembrane region" description="Helical" evidence="1">
    <location>
        <begin position="31"/>
        <end position="53"/>
    </location>
</feature>
<name>A0AB37NFD8_LISMN</name>
<sequence>MDSMLKLIMDLEFIGIIIMCIVIIDFKKDSFFYRCMQVLILLTLFAVTGIIIYF</sequence>
<dbReference type="AlphaFoldDB" id="A0AB37NFD8"/>
<dbReference type="Proteomes" id="UP000272537">
    <property type="component" value="Unassembled WGS sequence"/>
</dbReference>
<keyword evidence="1" id="KW-0472">Membrane</keyword>
<feature type="transmembrane region" description="Helical" evidence="1">
    <location>
        <begin position="7"/>
        <end position="25"/>
    </location>
</feature>
<dbReference type="EMBL" id="QXLS01000005">
    <property type="protein sequence ID" value="RKA06989.1"/>
    <property type="molecule type" value="Genomic_DNA"/>
</dbReference>
<evidence type="ECO:0000313" key="3">
    <source>
        <dbReference type="Proteomes" id="UP000272537"/>
    </source>
</evidence>
<accession>A0AB37NFD8</accession>
<comment type="caution">
    <text evidence="2">The sequence shown here is derived from an EMBL/GenBank/DDBJ whole genome shotgun (WGS) entry which is preliminary data.</text>
</comment>
<protein>
    <submittedName>
        <fullName evidence="2">Uncharacterized protein</fullName>
    </submittedName>
</protein>
<keyword evidence="1" id="KW-1133">Transmembrane helix</keyword>
<evidence type="ECO:0000256" key="1">
    <source>
        <dbReference type="SAM" id="Phobius"/>
    </source>
</evidence>
<proteinExistence type="predicted"/>
<evidence type="ECO:0000313" key="2">
    <source>
        <dbReference type="EMBL" id="RKA06989.1"/>
    </source>
</evidence>
<organism evidence="2 3">
    <name type="scientific">Listeria monocytogenes</name>
    <dbReference type="NCBI Taxonomy" id="1639"/>
    <lineage>
        <taxon>Bacteria</taxon>
        <taxon>Bacillati</taxon>
        <taxon>Bacillota</taxon>
        <taxon>Bacilli</taxon>
        <taxon>Bacillales</taxon>
        <taxon>Listeriaceae</taxon>
        <taxon>Listeria</taxon>
    </lineage>
</organism>